<protein>
    <submittedName>
        <fullName evidence="1">Uncharacterized protein</fullName>
    </submittedName>
</protein>
<proteinExistence type="predicted"/>
<feature type="non-terminal residue" evidence="1">
    <location>
        <position position="333"/>
    </location>
</feature>
<dbReference type="AlphaFoldDB" id="A0A6G1IWI1"/>
<evidence type="ECO:0000313" key="2">
    <source>
        <dbReference type="Proteomes" id="UP000799291"/>
    </source>
</evidence>
<feature type="non-terminal residue" evidence="1">
    <location>
        <position position="1"/>
    </location>
</feature>
<dbReference type="OrthoDB" id="3775616at2759"/>
<dbReference type="Proteomes" id="UP000799291">
    <property type="component" value="Unassembled WGS sequence"/>
</dbReference>
<evidence type="ECO:0000313" key="1">
    <source>
        <dbReference type="EMBL" id="KAF2682291.1"/>
    </source>
</evidence>
<reference evidence="1" key="1">
    <citation type="journal article" date="2020" name="Stud. Mycol.">
        <title>101 Dothideomycetes genomes: a test case for predicting lifestyles and emergence of pathogens.</title>
        <authorList>
            <person name="Haridas S."/>
            <person name="Albert R."/>
            <person name="Binder M."/>
            <person name="Bloem J."/>
            <person name="Labutti K."/>
            <person name="Salamov A."/>
            <person name="Andreopoulos B."/>
            <person name="Baker S."/>
            <person name="Barry K."/>
            <person name="Bills G."/>
            <person name="Bluhm B."/>
            <person name="Cannon C."/>
            <person name="Castanera R."/>
            <person name="Culley D."/>
            <person name="Daum C."/>
            <person name="Ezra D."/>
            <person name="Gonzalez J."/>
            <person name="Henrissat B."/>
            <person name="Kuo A."/>
            <person name="Liang C."/>
            <person name="Lipzen A."/>
            <person name="Lutzoni F."/>
            <person name="Magnuson J."/>
            <person name="Mondo S."/>
            <person name="Nolan M."/>
            <person name="Ohm R."/>
            <person name="Pangilinan J."/>
            <person name="Park H.-J."/>
            <person name="Ramirez L."/>
            <person name="Alfaro M."/>
            <person name="Sun H."/>
            <person name="Tritt A."/>
            <person name="Yoshinaga Y."/>
            <person name="Zwiers L.-H."/>
            <person name="Turgeon B."/>
            <person name="Goodwin S."/>
            <person name="Spatafora J."/>
            <person name="Crous P."/>
            <person name="Grigoriev I."/>
        </authorList>
    </citation>
    <scope>NUCLEOTIDE SEQUENCE</scope>
    <source>
        <strain evidence="1">CBS 122367</strain>
    </source>
</reference>
<accession>A0A6G1IWI1</accession>
<sequence>KKKLAKEPAEVKSQPCHLLQVLAQYGLLAGIASNLCPKDLYALAATSKAAYHAIFACHESRASLLAKMACDGRGVALRCLYQRPESQHHHPRFLRSTFKCGASGAPVTTLPCSECDHMTCDECRIHCVYQTTYEAPDDDDELPKLSGFTLFSGLEMGILTDAHMGVDSRMTRDEQLAVGLTTPYHDSGYLDTPLTSDAYSNPESIFDIIHFDLGSGPLRLSDNSTTTQPSPVIQPFWEITEDRKRWFCGHCIQNCQADLGAGCLDCHCTLEERFLDRWLCVPCYRREIECTKNATIPLESEGGTSRCNGCGKRVWDACLRRVCVWCLGNCSEP</sequence>
<dbReference type="EMBL" id="MU005588">
    <property type="protein sequence ID" value="KAF2682291.1"/>
    <property type="molecule type" value="Genomic_DNA"/>
</dbReference>
<name>A0A6G1IWI1_9PLEO</name>
<keyword evidence="2" id="KW-1185">Reference proteome</keyword>
<gene>
    <name evidence="1" type="ORF">K458DRAFT_250066</name>
</gene>
<organism evidence="1 2">
    <name type="scientific">Lentithecium fluviatile CBS 122367</name>
    <dbReference type="NCBI Taxonomy" id="1168545"/>
    <lineage>
        <taxon>Eukaryota</taxon>
        <taxon>Fungi</taxon>
        <taxon>Dikarya</taxon>
        <taxon>Ascomycota</taxon>
        <taxon>Pezizomycotina</taxon>
        <taxon>Dothideomycetes</taxon>
        <taxon>Pleosporomycetidae</taxon>
        <taxon>Pleosporales</taxon>
        <taxon>Massarineae</taxon>
        <taxon>Lentitheciaceae</taxon>
        <taxon>Lentithecium</taxon>
    </lineage>
</organism>